<dbReference type="GeneTree" id="ENSGT00960000187998"/>
<dbReference type="Ensembl" id="ENSSPAT00000023014.1">
    <property type="protein sequence ID" value="ENSSPAP00000022649.1"/>
    <property type="gene ID" value="ENSSPAG00000017104.1"/>
</dbReference>
<dbReference type="AlphaFoldDB" id="A0A3B5AXW8"/>
<evidence type="ECO:0000259" key="2">
    <source>
        <dbReference type="Pfam" id="PF07741"/>
    </source>
</evidence>
<dbReference type="Pfam" id="PF07741">
    <property type="entry name" value="BRF1"/>
    <property type="match status" value="1"/>
</dbReference>
<evidence type="ECO:0000256" key="1">
    <source>
        <dbReference type="SAM" id="MobiDB-lite"/>
    </source>
</evidence>
<proteinExistence type="predicted"/>
<organism evidence="3">
    <name type="scientific">Stegastes partitus</name>
    <name type="common">bicolor damselfish</name>
    <dbReference type="NCBI Taxonomy" id="144197"/>
    <lineage>
        <taxon>Eukaryota</taxon>
        <taxon>Metazoa</taxon>
        <taxon>Chordata</taxon>
        <taxon>Craniata</taxon>
        <taxon>Vertebrata</taxon>
        <taxon>Euteleostomi</taxon>
        <taxon>Actinopterygii</taxon>
        <taxon>Neopterygii</taxon>
        <taxon>Teleostei</taxon>
        <taxon>Neoteleostei</taxon>
        <taxon>Acanthomorphata</taxon>
        <taxon>Ovalentaria</taxon>
        <taxon>Pomacentridae</taxon>
        <taxon>Stegastes</taxon>
    </lineage>
</organism>
<sequence>YTECFLALFFSLEKEAKIAKEKELGIYKERKRGPSKRRPPIRASTADEAIEKMLEQKRISSKINYDVLKDLNVKPGSSPARKTESPKKEPTAAKLTGRNRTPARAPLSLSTPLSSLGKRSQPLSPPDEYHPEHINPYLIMFGPLKPLNNLERKQQMLDLNDAECLLGSEAAPGAFSSSSSGSNPAAFCFFFLLLFLITRTNPDCCRPK</sequence>
<protein>
    <recommendedName>
        <fullName evidence="2">Brf1 TBP-binding domain-containing protein</fullName>
    </recommendedName>
</protein>
<feature type="region of interest" description="Disordered" evidence="1">
    <location>
        <begin position="70"/>
        <end position="129"/>
    </location>
</feature>
<evidence type="ECO:0000313" key="3">
    <source>
        <dbReference type="Ensembl" id="ENSSPAP00000022649.1"/>
    </source>
</evidence>
<dbReference type="InterPro" id="IPR011665">
    <property type="entry name" value="BRF1_TBP-bd_dom"/>
</dbReference>
<accession>A0A3B5AXW8</accession>
<feature type="domain" description="Brf1 TBP-binding" evidence="2">
    <location>
        <begin position="13"/>
        <end position="72"/>
    </location>
</feature>
<feature type="compositionally biased region" description="Low complexity" evidence="1">
    <location>
        <begin position="106"/>
        <end position="116"/>
    </location>
</feature>
<reference evidence="3" key="1">
    <citation type="submission" date="2023-09" db="UniProtKB">
        <authorList>
            <consortium name="Ensembl"/>
        </authorList>
    </citation>
    <scope>IDENTIFICATION</scope>
</reference>
<feature type="compositionally biased region" description="Basic residues" evidence="1">
    <location>
        <begin position="29"/>
        <end position="40"/>
    </location>
</feature>
<dbReference type="STRING" id="144197.ENSSPAP00000022649"/>
<feature type="region of interest" description="Disordered" evidence="1">
    <location>
        <begin position="28"/>
        <end position="49"/>
    </location>
</feature>
<feature type="compositionally biased region" description="Basic and acidic residues" evidence="1">
    <location>
        <begin position="81"/>
        <end position="91"/>
    </location>
</feature>
<name>A0A3B5AXW8_9TELE</name>